<dbReference type="AlphaFoldDB" id="U1HXZ0"/>
<evidence type="ECO:0000256" key="1">
    <source>
        <dbReference type="ARBA" id="ARBA00001974"/>
    </source>
</evidence>
<feature type="binding site" evidence="9">
    <location>
        <position position="432"/>
    </location>
    <ligand>
        <name>FAD</name>
        <dbReference type="ChEBI" id="CHEBI:57692"/>
    </ligand>
</feature>
<dbReference type="InterPro" id="IPR021163">
    <property type="entry name" value="Ferredox_Rdtase_adrenod"/>
</dbReference>
<feature type="binding site" evidence="9">
    <location>
        <position position="92"/>
    </location>
    <ligand>
        <name>FAD</name>
        <dbReference type="ChEBI" id="CHEBI:57692"/>
    </ligand>
</feature>
<dbReference type="HOGENOM" id="CLU_024722_3_1_1"/>
<dbReference type="Proteomes" id="UP000019373">
    <property type="component" value="Unassembled WGS sequence"/>
</dbReference>
<dbReference type="PANTHER" id="PTHR48467">
    <property type="entry name" value="GLUTAMATE SYNTHASE 1 [NADH], CHLOROPLASTIC-LIKE"/>
    <property type="match status" value="1"/>
</dbReference>
<dbReference type="PRINTS" id="PR00419">
    <property type="entry name" value="ADXRDTASE"/>
</dbReference>
<feature type="binding site" evidence="9">
    <location>
        <begin position="439"/>
        <end position="441"/>
    </location>
    <ligand>
        <name>FAD</name>
        <dbReference type="ChEBI" id="CHEBI:57692"/>
    </ligand>
</feature>
<keyword evidence="6 8" id="KW-0560">Oxidoreductase</keyword>
<evidence type="ECO:0000256" key="8">
    <source>
        <dbReference type="PIRNR" id="PIRNR000362"/>
    </source>
</evidence>
<dbReference type="PIRSF" id="PIRSF000362">
    <property type="entry name" value="FNR"/>
    <property type="match status" value="1"/>
</dbReference>
<feature type="binding site" evidence="10">
    <location>
        <position position="257"/>
    </location>
    <ligand>
        <name>NADP(+)</name>
        <dbReference type="ChEBI" id="CHEBI:58349"/>
    </ligand>
</feature>
<feature type="binding site" evidence="10">
    <location>
        <begin position="245"/>
        <end position="246"/>
    </location>
    <ligand>
        <name>NADP(+)</name>
        <dbReference type="ChEBI" id="CHEBI:58349"/>
    </ligand>
</feature>
<keyword evidence="4 8" id="KW-0274">FAD</keyword>
<dbReference type="InterPro" id="IPR036188">
    <property type="entry name" value="FAD/NAD-bd_sf"/>
</dbReference>
<feature type="binding site" evidence="10">
    <location>
        <position position="439"/>
    </location>
    <ligand>
        <name>NADP(+)</name>
        <dbReference type="ChEBI" id="CHEBI:58349"/>
    </ligand>
</feature>
<reference evidence="12" key="1">
    <citation type="journal article" date="2014" name="BMC Genomics">
        <title>Genome characteristics reveal the impact of lichenization on lichen-forming fungus Endocarpon pusillum Hedwig (Verrucariales, Ascomycota).</title>
        <authorList>
            <person name="Wang Y.-Y."/>
            <person name="Liu B."/>
            <person name="Zhang X.-Y."/>
            <person name="Zhou Q.-M."/>
            <person name="Zhang T."/>
            <person name="Li H."/>
            <person name="Yu Y.-F."/>
            <person name="Zhang X.-L."/>
            <person name="Hao X.-Y."/>
            <person name="Wang M."/>
            <person name="Wang L."/>
            <person name="Wei J.-C."/>
        </authorList>
    </citation>
    <scope>NUCLEOTIDE SEQUENCE [LARGE SCALE GENOMIC DNA]</scope>
    <source>
        <strain evidence="12">Z07020 / HMAS-L-300199</strain>
    </source>
</reference>
<keyword evidence="5 8" id="KW-0521">NADP</keyword>
<evidence type="ECO:0000256" key="9">
    <source>
        <dbReference type="PIRSR" id="PIRSR000362-1"/>
    </source>
</evidence>
<dbReference type="OMA" id="RFNFIGN"/>
<evidence type="ECO:0000256" key="10">
    <source>
        <dbReference type="PIRSR" id="PIRSR000362-2"/>
    </source>
</evidence>
<comment type="similarity">
    <text evidence="2 8">Belongs to the ferredoxin--NADP reductase type 1 family.</text>
</comment>
<proteinExistence type="inferred from homology"/>
<gene>
    <name evidence="11" type="ORF">EPUS_01520</name>
</gene>
<dbReference type="GeneID" id="19236575"/>
<dbReference type="GO" id="GO:0005739">
    <property type="term" value="C:mitochondrion"/>
    <property type="evidence" value="ECO:0007669"/>
    <property type="project" value="UniProtKB-SubCell"/>
</dbReference>
<sequence length="538" mass="59725">MSSLAQSMKLCIRRVPTLPSRRPRSFNPNLSAIRTFPLRNLSSHVAQSHVPPFRVAIIGSGPAGFYAARRLLTLVDDVIIDTYEQLPVPFGLVRFGVAPDHPEVKNCQDTFTGVAESPRFNFVGNVHVGPQIPIQYLVPHYNAFIFAYGASKDRELGLKGERDGKHIYSARAFVGWYNGLPEYHDHDPDLTVGEDAVIIGQGNVALDVARTLLTDIDILRKTDITEYALERLSKSRIKNIHIVGRRGPVQGAFTIKEIREMLQLPNVSFKPIPDSLFPPNISALPRPQKRLLELLKKGSATPPSAAKSWSLDFLLSPHSLHFAPSDPQQLSAIEFTRTQLANPTSPTSPLLPPSPNPAHHTIPTTTLFRSIGYKSEPLPTLASAGIPFDSQKGIFPNDGLGRIVSSPQHAHKPQEMDHEYGIPIPGLYCAGWVKRGPTGVIASTMADAFGTAEAVVKDWKDRQITKKEIMDKRFIGSAESRGWDGVRDAAEEAGIELRRVSWEDWKKIDRVERERGKERGGRPREKIASVEEMLRILD</sequence>
<evidence type="ECO:0000256" key="2">
    <source>
        <dbReference type="ARBA" id="ARBA00008312"/>
    </source>
</evidence>
<dbReference type="InterPro" id="IPR055275">
    <property type="entry name" value="Ferredox_Rdtase"/>
</dbReference>
<dbReference type="EC" id="1.18.1.6" evidence="8"/>
<dbReference type="PANTHER" id="PTHR48467:SF1">
    <property type="entry name" value="GLUTAMATE SYNTHASE 1 [NADH], CHLOROPLASTIC-LIKE"/>
    <property type="match status" value="1"/>
</dbReference>
<comment type="subcellular location">
    <subcellularLocation>
        <location evidence="8">Mitochondrion</location>
    </subcellularLocation>
</comment>
<dbReference type="GO" id="GO:0016491">
    <property type="term" value="F:oxidoreductase activity"/>
    <property type="evidence" value="ECO:0007669"/>
    <property type="project" value="UniProtKB-KW"/>
</dbReference>
<comment type="catalytic activity">
    <reaction evidence="7 8">
        <text>2 reduced [adrenodoxin] + NADP(+) + H(+) = 2 oxidized [adrenodoxin] + NADPH</text>
        <dbReference type="Rhea" id="RHEA:42312"/>
        <dbReference type="Rhea" id="RHEA-COMP:9998"/>
        <dbReference type="Rhea" id="RHEA-COMP:9999"/>
        <dbReference type="ChEBI" id="CHEBI:15378"/>
        <dbReference type="ChEBI" id="CHEBI:33737"/>
        <dbReference type="ChEBI" id="CHEBI:33738"/>
        <dbReference type="ChEBI" id="CHEBI:57783"/>
        <dbReference type="ChEBI" id="CHEBI:58349"/>
        <dbReference type="EC" id="1.18.1.6"/>
    </reaction>
</comment>
<dbReference type="EMBL" id="KE720798">
    <property type="protein sequence ID" value="ERF75690.1"/>
    <property type="molecule type" value="Genomic_DNA"/>
</dbReference>
<dbReference type="SUPFAM" id="SSF51971">
    <property type="entry name" value="Nucleotide-binding domain"/>
    <property type="match status" value="1"/>
</dbReference>
<name>U1HXZ0_ENDPU</name>
<dbReference type="Gene3D" id="3.50.50.60">
    <property type="entry name" value="FAD/NAD(P)-binding domain"/>
    <property type="match status" value="1"/>
</dbReference>
<dbReference type="eggNOG" id="KOG1800">
    <property type="taxonomic scope" value="Eukaryota"/>
</dbReference>
<dbReference type="OrthoDB" id="333024at2759"/>
<keyword evidence="12" id="KW-1185">Reference proteome</keyword>
<feature type="binding site" evidence="9">
    <location>
        <position position="63"/>
    </location>
    <ligand>
        <name>FAD</name>
        <dbReference type="ChEBI" id="CHEBI:57692"/>
    </ligand>
</feature>
<evidence type="ECO:0000256" key="5">
    <source>
        <dbReference type="ARBA" id="ARBA00022857"/>
    </source>
</evidence>
<feature type="binding site" evidence="9">
    <location>
        <position position="84"/>
    </location>
    <ligand>
        <name>FAD</name>
        <dbReference type="ChEBI" id="CHEBI:57692"/>
    </ligand>
</feature>
<evidence type="ECO:0000256" key="6">
    <source>
        <dbReference type="ARBA" id="ARBA00023002"/>
    </source>
</evidence>
<evidence type="ECO:0000256" key="7">
    <source>
        <dbReference type="ARBA" id="ARBA00048933"/>
    </source>
</evidence>
<evidence type="ECO:0000313" key="11">
    <source>
        <dbReference type="EMBL" id="ERF75690.1"/>
    </source>
</evidence>
<organism evidence="11 12">
    <name type="scientific">Endocarpon pusillum (strain Z07020 / HMAS-L-300199)</name>
    <name type="common">Lichen-forming fungus</name>
    <dbReference type="NCBI Taxonomy" id="1263415"/>
    <lineage>
        <taxon>Eukaryota</taxon>
        <taxon>Fungi</taxon>
        <taxon>Dikarya</taxon>
        <taxon>Ascomycota</taxon>
        <taxon>Pezizomycotina</taxon>
        <taxon>Eurotiomycetes</taxon>
        <taxon>Chaetothyriomycetidae</taxon>
        <taxon>Verrucariales</taxon>
        <taxon>Verrucariaceae</taxon>
        <taxon>Endocarpon</taxon>
    </lineage>
</organism>
<keyword evidence="8" id="KW-0496">Mitochondrion</keyword>
<comment type="cofactor">
    <cofactor evidence="1 8 9">
        <name>FAD</name>
        <dbReference type="ChEBI" id="CHEBI:57692"/>
    </cofactor>
</comment>
<keyword evidence="3 8" id="KW-0285">Flavoprotein</keyword>
<evidence type="ECO:0000313" key="12">
    <source>
        <dbReference type="Proteomes" id="UP000019373"/>
    </source>
</evidence>
<feature type="binding site" evidence="9">
    <location>
        <position position="128"/>
    </location>
    <ligand>
        <name>FAD</name>
        <dbReference type="ChEBI" id="CHEBI:57692"/>
    </ligand>
</feature>
<evidence type="ECO:0000256" key="3">
    <source>
        <dbReference type="ARBA" id="ARBA00022630"/>
    </source>
</evidence>
<accession>U1HXZ0</accession>
<dbReference type="RefSeq" id="XP_007786848.1">
    <property type="nucleotide sequence ID" value="XM_007788658.1"/>
</dbReference>
<protein>
    <recommendedName>
        <fullName evidence="8">NADPH:adrenodoxin oxidoreductase, mitochondrial</fullName>
        <ecNumber evidence="8">1.18.1.6</ecNumber>
    </recommendedName>
</protein>
<feature type="binding site" evidence="10">
    <location>
        <begin position="201"/>
        <end position="204"/>
    </location>
    <ligand>
        <name>NADP(+)</name>
        <dbReference type="ChEBI" id="CHEBI:58349"/>
    </ligand>
</feature>
<dbReference type="Gene3D" id="3.40.50.720">
    <property type="entry name" value="NAD(P)-binding Rossmann-like Domain"/>
    <property type="match status" value="1"/>
</dbReference>
<evidence type="ECO:0000256" key="4">
    <source>
        <dbReference type="ARBA" id="ARBA00022827"/>
    </source>
</evidence>